<evidence type="ECO:0000259" key="1">
    <source>
        <dbReference type="Pfam" id="PF26189"/>
    </source>
</evidence>
<accession>A0ABD0QIQ7</accession>
<name>A0ABD0QIQ7_CIRMR</name>
<dbReference type="AlphaFoldDB" id="A0ABD0QIQ7"/>
<dbReference type="Proteomes" id="UP001529510">
    <property type="component" value="Unassembled WGS sequence"/>
</dbReference>
<reference evidence="2 3" key="1">
    <citation type="submission" date="2024-05" db="EMBL/GenBank/DDBJ databases">
        <title>Genome sequencing and assembly of Indian major carp, Cirrhinus mrigala (Hamilton, 1822).</title>
        <authorList>
            <person name="Mohindra V."/>
            <person name="Chowdhury L.M."/>
            <person name="Lal K."/>
            <person name="Jena J.K."/>
        </authorList>
    </citation>
    <scope>NUCLEOTIDE SEQUENCE [LARGE SCALE GENOMIC DNA]</scope>
    <source>
        <strain evidence="2">CM1030</strain>
        <tissue evidence="2">Blood</tissue>
    </source>
</reference>
<organism evidence="2 3">
    <name type="scientific">Cirrhinus mrigala</name>
    <name type="common">Mrigala</name>
    <dbReference type="NCBI Taxonomy" id="683832"/>
    <lineage>
        <taxon>Eukaryota</taxon>
        <taxon>Metazoa</taxon>
        <taxon>Chordata</taxon>
        <taxon>Craniata</taxon>
        <taxon>Vertebrata</taxon>
        <taxon>Euteleostomi</taxon>
        <taxon>Actinopterygii</taxon>
        <taxon>Neopterygii</taxon>
        <taxon>Teleostei</taxon>
        <taxon>Ostariophysi</taxon>
        <taxon>Cypriniformes</taxon>
        <taxon>Cyprinidae</taxon>
        <taxon>Labeoninae</taxon>
        <taxon>Labeonini</taxon>
        <taxon>Cirrhinus</taxon>
    </lineage>
</organism>
<dbReference type="PANTHER" id="PTHR31043">
    <property type="entry name" value="NEPHROCYSTIN-4"/>
    <property type="match status" value="1"/>
</dbReference>
<dbReference type="PANTHER" id="PTHR31043:SF3">
    <property type="entry name" value="NEPHROCYSTIN-4"/>
    <property type="match status" value="1"/>
</dbReference>
<dbReference type="InterPro" id="IPR029775">
    <property type="entry name" value="NPHP4"/>
</dbReference>
<feature type="non-terminal residue" evidence="2">
    <location>
        <position position="1"/>
    </location>
</feature>
<dbReference type="InterPro" id="IPR058688">
    <property type="entry name" value="Ig_NPHP4_2nd"/>
</dbReference>
<evidence type="ECO:0000313" key="3">
    <source>
        <dbReference type="Proteomes" id="UP001529510"/>
    </source>
</evidence>
<feature type="domain" description="NPHP4 Ig-like" evidence="1">
    <location>
        <begin position="29"/>
        <end position="48"/>
    </location>
</feature>
<dbReference type="EMBL" id="JAMKFB020000008">
    <property type="protein sequence ID" value="KAL0186062.1"/>
    <property type="molecule type" value="Genomic_DNA"/>
</dbReference>
<feature type="non-terminal residue" evidence="2">
    <location>
        <position position="53"/>
    </location>
</feature>
<sequence>VLFRGEDRKPLAICQVDVEPTPHVVDQTFRFYQPELTFLKKAIRLPAAWDDTA</sequence>
<protein>
    <recommendedName>
        <fullName evidence="1">NPHP4 Ig-like domain-containing protein</fullName>
    </recommendedName>
</protein>
<evidence type="ECO:0000313" key="2">
    <source>
        <dbReference type="EMBL" id="KAL0186062.1"/>
    </source>
</evidence>
<proteinExistence type="predicted"/>
<dbReference type="Pfam" id="PF26189">
    <property type="entry name" value="Ig_NPHP4_2nd"/>
    <property type="match status" value="1"/>
</dbReference>
<keyword evidence="3" id="KW-1185">Reference proteome</keyword>
<gene>
    <name evidence="2" type="ORF">M9458_017732</name>
</gene>
<comment type="caution">
    <text evidence="2">The sequence shown here is derived from an EMBL/GenBank/DDBJ whole genome shotgun (WGS) entry which is preliminary data.</text>
</comment>